<dbReference type="EMBL" id="CAJVPY010003671">
    <property type="protein sequence ID" value="CAG8598196.1"/>
    <property type="molecule type" value="Genomic_DNA"/>
</dbReference>
<protein>
    <submittedName>
        <fullName evidence="2">11899_t:CDS:1</fullName>
    </submittedName>
</protein>
<feature type="compositionally biased region" description="Low complexity" evidence="1">
    <location>
        <begin position="440"/>
        <end position="451"/>
    </location>
</feature>
<dbReference type="Gene3D" id="3.40.1310.20">
    <property type="match status" value="1"/>
</dbReference>
<name>A0A9N9CDQ7_9GLOM</name>
<dbReference type="AlphaFoldDB" id="A0A9N9CDQ7"/>
<feature type="compositionally biased region" description="Low complexity" evidence="1">
    <location>
        <begin position="410"/>
        <end position="432"/>
    </location>
</feature>
<organism evidence="2 3">
    <name type="scientific">Dentiscutata erythropus</name>
    <dbReference type="NCBI Taxonomy" id="1348616"/>
    <lineage>
        <taxon>Eukaryota</taxon>
        <taxon>Fungi</taxon>
        <taxon>Fungi incertae sedis</taxon>
        <taxon>Mucoromycota</taxon>
        <taxon>Glomeromycotina</taxon>
        <taxon>Glomeromycetes</taxon>
        <taxon>Diversisporales</taxon>
        <taxon>Gigasporaceae</taxon>
        <taxon>Dentiscutata</taxon>
    </lineage>
</organism>
<feature type="compositionally biased region" description="Gly residues" evidence="1">
    <location>
        <begin position="398"/>
        <end position="409"/>
    </location>
</feature>
<evidence type="ECO:0000313" key="2">
    <source>
        <dbReference type="EMBL" id="CAG8598196.1"/>
    </source>
</evidence>
<feature type="region of interest" description="Disordered" evidence="1">
    <location>
        <begin position="396"/>
        <end position="504"/>
    </location>
</feature>
<sequence>MFSKKQYKVKHALVTITLCKNCSERFRCKESVVKDRSLCKRCEKNHVHCRNSCQKCCKRYQCNDLICSNCVEEGIKCKRTMITTREQFKKVNEQGVKYFSGQYERDETGRFHEQCYIQLNSWMNFKRIKEIFENMSMNIMNNFYGGDKNDHCDKCDDSCQELRELLIVCDSLGNELTSEQKGPFIFGEENFKERIGNEKVKIDEKEQGGFEKAVNIILDPTTNYEFINIFKRDPKMDEDENLTNKSLRYSGSVIISYIDKDGDEKELLLTLENFEYDKTLNYENGNRKRRMSYKKNEGESENIKHGRFDESGIFANENVVNEWYNAVKELQRLNPAQEKFAIEKVDSNWYTLPHSDHIIQLIYNVHKKELTSFKGKCFFLLLGDVNRFGGRNMPLINNGGGSGSGGGNSTGNPNNPGSNSGSGNTSGNPGSNTGQGGNPTSGNTTGPNTGTGNTGGSGNSTGSNPNESGANKPNNSGSGLNQKQKKPKGGLKQNQQNVPRIKQIPIKQLPIKQRPVIREDQIRDDRIIGDQAKQIINQPKIPIPRQIPISVLEPQVDRARRRIEERQRDIDQQVREDVDVIDNVQQIVVVEKQPPPLQQQNEDRNIDPQDFTRCSICNTPLREAMNGNPE</sequence>
<dbReference type="Proteomes" id="UP000789405">
    <property type="component" value="Unassembled WGS sequence"/>
</dbReference>
<reference evidence="2" key="1">
    <citation type="submission" date="2021-06" db="EMBL/GenBank/DDBJ databases">
        <authorList>
            <person name="Kallberg Y."/>
            <person name="Tangrot J."/>
            <person name="Rosling A."/>
        </authorList>
    </citation>
    <scope>NUCLEOTIDE SEQUENCE</scope>
    <source>
        <strain evidence="2">MA453B</strain>
    </source>
</reference>
<feature type="non-terminal residue" evidence="2">
    <location>
        <position position="630"/>
    </location>
</feature>
<comment type="caution">
    <text evidence="2">The sequence shown here is derived from an EMBL/GenBank/DDBJ whole genome shotgun (WGS) entry which is preliminary data.</text>
</comment>
<accession>A0A9N9CDQ7</accession>
<evidence type="ECO:0000313" key="3">
    <source>
        <dbReference type="Proteomes" id="UP000789405"/>
    </source>
</evidence>
<feature type="compositionally biased region" description="Polar residues" evidence="1">
    <location>
        <begin position="467"/>
        <end position="478"/>
    </location>
</feature>
<proteinExistence type="predicted"/>
<gene>
    <name evidence="2" type="ORF">DERYTH_LOCUS7508</name>
</gene>
<feature type="compositionally biased region" description="Low complexity" evidence="1">
    <location>
        <begin position="490"/>
        <end position="504"/>
    </location>
</feature>
<evidence type="ECO:0000256" key="1">
    <source>
        <dbReference type="SAM" id="MobiDB-lite"/>
    </source>
</evidence>
<keyword evidence="3" id="KW-1185">Reference proteome</keyword>
<dbReference type="OrthoDB" id="2418789at2759"/>